<evidence type="ECO:0000259" key="4">
    <source>
        <dbReference type="Pfam" id="PF16113"/>
    </source>
</evidence>
<protein>
    <recommendedName>
        <fullName evidence="2">3-hydroxyisobutyryl-CoA hydrolase</fullName>
        <ecNumber evidence="2">3.1.2.4</ecNumber>
    </recommendedName>
</protein>
<dbReference type="PANTHER" id="PTHR43176:SF3">
    <property type="entry name" value="3-HYDROXYISOBUTYRYL-COA HYDROLASE, MITOCHONDRIAL"/>
    <property type="match status" value="1"/>
</dbReference>
<dbReference type="SUPFAM" id="SSF52096">
    <property type="entry name" value="ClpP/crotonase"/>
    <property type="match status" value="1"/>
</dbReference>
<dbReference type="EMBL" id="LVYU01000098">
    <property type="protein sequence ID" value="KZA99950.1"/>
    <property type="molecule type" value="Genomic_DNA"/>
</dbReference>
<dbReference type="NCBIfam" id="NF004127">
    <property type="entry name" value="PRK05617.1"/>
    <property type="match status" value="1"/>
</dbReference>
<dbReference type="Gene3D" id="3.90.226.10">
    <property type="entry name" value="2-enoyl-CoA Hydratase, Chain A, domain 1"/>
    <property type="match status" value="1"/>
</dbReference>
<name>A0A154IH60_RHILE</name>
<accession>A0A154IH60</accession>
<evidence type="ECO:0000256" key="1">
    <source>
        <dbReference type="ARBA" id="ARBA00001709"/>
    </source>
</evidence>
<dbReference type="CDD" id="cd06558">
    <property type="entry name" value="crotonase-like"/>
    <property type="match status" value="1"/>
</dbReference>
<dbReference type="Pfam" id="PF16113">
    <property type="entry name" value="ECH_2"/>
    <property type="match status" value="1"/>
</dbReference>
<keyword evidence="3 5" id="KW-0378">Hydrolase</keyword>
<proteinExistence type="predicted"/>
<evidence type="ECO:0000256" key="3">
    <source>
        <dbReference type="ARBA" id="ARBA00022801"/>
    </source>
</evidence>
<dbReference type="InterPro" id="IPR032259">
    <property type="entry name" value="HIBYL-CoA-H"/>
</dbReference>
<organism evidence="5">
    <name type="scientific">Rhizobium leguminosarum</name>
    <dbReference type="NCBI Taxonomy" id="384"/>
    <lineage>
        <taxon>Bacteria</taxon>
        <taxon>Pseudomonadati</taxon>
        <taxon>Pseudomonadota</taxon>
        <taxon>Alphaproteobacteria</taxon>
        <taxon>Hyphomicrobiales</taxon>
        <taxon>Rhizobiaceae</taxon>
        <taxon>Rhizobium/Agrobacterium group</taxon>
        <taxon>Rhizobium</taxon>
    </lineage>
</organism>
<dbReference type="RefSeq" id="WP_062942378.1">
    <property type="nucleotide sequence ID" value="NZ_CP171844.1"/>
</dbReference>
<gene>
    <name evidence="5" type="ORF">A4A59_19430</name>
</gene>
<dbReference type="InterPro" id="IPR045004">
    <property type="entry name" value="ECH_dom"/>
</dbReference>
<evidence type="ECO:0000256" key="2">
    <source>
        <dbReference type="ARBA" id="ARBA00011915"/>
    </source>
</evidence>
<sequence>MQDGERQDEVIIERRGTAGVIRLNRPRALNSLTLPMIRAITEALHAFAGDPEVASVVATGEGERGFCAGGDIRALHESARAGDGLAASFWREEFRLNHMIAAYPKPYVALMDGITMGGGVGLSSHGRHRIVTERTRLAMPETGIGYVPDVGATWLLPRGPGEAGTWLGLTGLDIGAADVIHAGLADLHTASSRLSEVIDALSALPRGSSSGDVDAVLQALSEPQGESRLKQNAATIDRAFGFDSVEEILAALAEEEGEFAAETRRVLLTRSPTSLKLALRLLRAGRRSASLAECLGRELGACLQMLDNPDFFEGIRAAVIDKDRNPKWSPASVEAVESARVEFFLKPAEPPLSL</sequence>
<evidence type="ECO:0000313" key="5">
    <source>
        <dbReference type="EMBL" id="KZA99950.1"/>
    </source>
</evidence>
<dbReference type="PANTHER" id="PTHR43176">
    <property type="entry name" value="3-HYDROXYISOBUTYRYL-COA HYDROLASE-RELATED"/>
    <property type="match status" value="1"/>
</dbReference>
<dbReference type="GO" id="GO:0006574">
    <property type="term" value="P:L-valine catabolic process"/>
    <property type="evidence" value="ECO:0007669"/>
    <property type="project" value="TreeGrafter"/>
</dbReference>
<dbReference type="InterPro" id="IPR029045">
    <property type="entry name" value="ClpP/crotonase-like_dom_sf"/>
</dbReference>
<dbReference type="GO" id="GO:0005829">
    <property type="term" value="C:cytosol"/>
    <property type="evidence" value="ECO:0007669"/>
    <property type="project" value="TreeGrafter"/>
</dbReference>
<comment type="catalytic activity">
    <reaction evidence="1">
        <text>3-hydroxy-2-methylpropanoyl-CoA + H2O = 3-hydroxy-2-methylpropanoate + CoA + H(+)</text>
        <dbReference type="Rhea" id="RHEA:20888"/>
        <dbReference type="ChEBI" id="CHEBI:11805"/>
        <dbReference type="ChEBI" id="CHEBI:15377"/>
        <dbReference type="ChEBI" id="CHEBI:15378"/>
        <dbReference type="ChEBI" id="CHEBI:57287"/>
        <dbReference type="ChEBI" id="CHEBI:57340"/>
        <dbReference type="EC" id="3.1.2.4"/>
    </reaction>
</comment>
<comment type="caution">
    <text evidence="5">The sequence shown here is derived from an EMBL/GenBank/DDBJ whole genome shotgun (WGS) entry which is preliminary data.</text>
</comment>
<reference evidence="5" key="1">
    <citation type="submission" date="2016-03" db="EMBL/GenBank/DDBJ databases">
        <title>Microsymbionts genomes from the relict species Vavilovia formosa.</title>
        <authorList>
            <person name="Chirak E."/>
            <person name="Kimeklis A."/>
            <person name="Kopat V."/>
            <person name="Andronov E."/>
        </authorList>
    </citation>
    <scope>NUCLEOTIDE SEQUENCE [LARGE SCALE GENOMIC DNA]</scope>
    <source>
        <strain evidence="5">Vaf12</strain>
    </source>
</reference>
<feature type="domain" description="Enoyl-CoA hydratase/isomerase" evidence="4">
    <location>
        <begin position="19"/>
        <end position="344"/>
    </location>
</feature>
<dbReference type="AlphaFoldDB" id="A0A154IH60"/>
<dbReference type="GO" id="GO:0003860">
    <property type="term" value="F:3-hydroxyisobutyryl-CoA hydrolase activity"/>
    <property type="evidence" value="ECO:0007669"/>
    <property type="project" value="UniProtKB-EC"/>
</dbReference>
<dbReference type="EC" id="3.1.2.4" evidence="2"/>